<keyword evidence="2" id="KW-0815">Transposition</keyword>
<reference evidence="7 8" key="1">
    <citation type="journal article" date="2012" name="J. Bacteriol.">
        <title>Draft Genome Sequence of an Ammonia-Oxidizing Archaeon, "Candidatus Nitrosopumilus koreensis" AR1, from Marine Sediment.</title>
        <authorList>
            <person name="Park S.J."/>
            <person name="Kim J.G."/>
            <person name="Jung M.Y."/>
            <person name="Kim S.J."/>
            <person name="Cha I.T."/>
            <person name="Kwon K."/>
            <person name="Lee J.H."/>
            <person name="Rhee S.K."/>
        </authorList>
    </citation>
    <scope>NUCLEOTIDE SEQUENCE [LARGE SCALE GENOMIC DNA]</scope>
    <source>
        <strain evidence="7 8">AR1</strain>
    </source>
</reference>
<dbReference type="NCBIfam" id="TIGR01766">
    <property type="entry name" value="IS200/IS605 family accessory protein TnpB-like domain"/>
    <property type="match status" value="1"/>
</dbReference>
<evidence type="ECO:0000256" key="3">
    <source>
        <dbReference type="ARBA" id="ARBA00023125"/>
    </source>
</evidence>
<dbReference type="GO" id="GO:0003677">
    <property type="term" value="F:DNA binding"/>
    <property type="evidence" value="ECO:0007669"/>
    <property type="project" value="UniProtKB-KW"/>
</dbReference>
<evidence type="ECO:0000313" key="7">
    <source>
        <dbReference type="EMBL" id="AFS79985.1"/>
    </source>
</evidence>
<evidence type="ECO:0000256" key="2">
    <source>
        <dbReference type="ARBA" id="ARBA00022578"/>
    </source>
</evidence>
<dbReference type="Proteomes" id="UP000006101">
    <property type="component" value="Chromosome"/>
</dbReference>
<organism evidence="7 8">
    <name type="scientific">Candidatus Nitrosopumilus koreensis AR1</name>
    <dbReference type="NCBI Taxonomy" id="1229908"/>
    <lineage>
        <taxon>Archaea</taxon>
        <taxon>Nitrososphaerota</taxon>
        <taxon>Nitrososphaeria</taxon>
        <taxon>Nitrosopumilales</taxon>
        <taxon>Nitrosopumilaceae</taxon>
        <taxon>Nitrosopumilus</taxon>
    </lineage>
</organism>
<dbReference type="KEGG" id="nkr:NKOR_00315"/>
<dbReference type="GO" id="GO:0032196">
    <property type="term" value="P:transposition"/>
    <property type="evidence" value="ECO:0007669"/>
    <property type="project" value="UniProtKB-KW"/>
</dbReference>
<protein>
    <submittedName>
        <fullName evidence="7">Transposase</fullName>
    </submittedName>
</protein>
<evidence type="ECO:0000256" key="1">
    <source>
        <dbReference type="ARBA" id="ARBA00008761"/>
    </source>
</evidence>
<dbReference type="AlphaFoldDB" id="K0B514"/>
<dbReference type="InterPro" id="IPR001959">
    <property type="entry name" value="Transposase"/>
</dbReference>
<dbReference type="EMBL" id="CP003842">
    <property type="protein sequence ID" value="AFS79985.1"/>
    <property type="molecule type" value="Genomic_DNA"/>
</dbReference>
<evidence type="ECO:0000256" key="4">
    <source>
        <dbReference type="ARBA" id="ARBA00023172"/>
    </source>
</evidence>
<feature type="domain" description="Probable transposase IS891/IS1136/IS1341" evidence="5">
    <location>
        <begin position="159"/>
        <end position="259"/>
    </location>
</feature>
<name>K0B514_9ARCH</name>
<proteinExistence type="inferred from homology"/>
<evidence type="ECO:0000259" key="6">
    <source>
        <dbReference type="Pfam" id="PF07282"/>
    </source>
</evidence>
<dbReference type="HOGENOM" id="CLU_032903_0_1_2"/>
<dbReference type="Pfam" id="PF01385">
    <property type="entry name" value="OrfB_IS605"/>
    <property type="match status" value="1"/>
</dbReference>
<dbReference type="STRING" id="1229908.NKOR_00315"/>
<dbReference type="Pfam" id="PF07282">
    <property type="entry name" value="Cas12f1-like_TNB"/>
    <property type="match status" value="1"/>
</dbReference>
<evidence type="ECO:0000259" key="5">
    <source>
        <dbReference type="Pfam" id="PF01385"/>
    </source>
</evidence>
<keyword evidence="4" id="KW-0233">DNA recombination</keyword>
<evidence type="ECO:0000313" key="8">
    <source>
        <dbReference type="Proteomes" id="UP000006101"/>
    </source>
</evidence>
<keyword evidence="8" id="KW-1185">Reference proteome</keyword>
<keyword evidence="3" id="KW-0238">DNA-binding</keyword>
<feature type="domain" description="Cas12f1-like TNB" evidence="6">
    <location>
        <begin position="271"/>
        <end position="332"/>
    </location>
</feature>
<sequence>MAVCRWLYNKFVKQAKKSFLSRNDMNYFLTELKQSEPWLYNYYSKMLQMVSTQIESAEKSLIKLNKKGYKTGTIKFAIYNEYRTFTYNQSGFKFEKRGDKTLLHLSKIGYVEIRRHRKFPDNANIKQVIVTKSKSGKWYACLTCDIVESLFNIPKIDFKKSVGIDVGIKSFTYDSDGCSTPNPLNLKKMLKPLARAQRKVSRRKKGSNNRLKAIRHLQKIHEIIANRRKDFQHKLSTQYAKNNDVVFVEKLEKLNMVKNRRLSRSIMDSSWGMFLQKLEYKCKLLVEVSSQNTTIDCSRCGNKVPKGLTVRIHRCGKCNLVIDRDYNASINILQKGLKIFGQDNLPQELWKVTPVEISMRSVKQEQIIQRFR</sequence>
<dbReference type="PATRIC" id="fig|1229908.8.peg.65"/>
<dbReference type="NCBIfam" id="NF040570">
    <property type="entry name" value="guided_TnpB"/>
    <property type="match status" value="1"/>
</dbReference>
<gene>
    <name evidence="7" type="ORF">NKOR_00315</name>
</gene>
<accession>K0B514</accession>
<comment type="similarity">
    <text evidence="1">In the C-terminal section; belongs to the transposase 35 family.</text>
</comment>
<dbReference type="GO" id="GO:0006310">
    <property type="term" value="P:DNA recombination"/>
    <property type="evidence" value="ECO:0007669"/>
    <property type="project" value="UniProtKB-KW"/>
</dbReference>
<dbReference type="InterPro" id="IPR010095">
    <property type="entry name" value="Cas12f1-like_TNB"/>
</dbReference>